<reference evidence="1 2" key="1">
    <citation type="submission" date="2023-06" db="EMBL/GenBank/DDBJ databases">
        <title>Sporosarcina sp. nov., isolated from Korean traditional fermented seafood 'Jeotgal'.</title>
        <authorList>
            <person name="Yang A.I."/>
            <person name="Shin N.-R."/>
        </authorList>
    </citation>
    <scope>NUCLEOTIDE SEQUENCE [LARGE SCALE GENOMIC DNA]</scope>
    <source>
        <strain evidence="1 2">KCTC13119</strain>
    </source>
</reference>
<dbReference type="Proteomes" id="UP001282284">
    <property type="component" value="Unassembled WGS sequence"/>
</dbReference>
<organism evidence="1 2">
    <name type="scientific">Sporosarcina saromensis</name>
    <dbReference type="NCBI Taxonomy" id="359365"/>
    <lineage>
        <taxon>Bacteria</taxon>
        <taxon>Bacillati</taxon>
        <taxon>Bacillota</taxon>
        <taxon>Bacilli</taxon>
        <taxon>Bacillales</taxon>
        <taxon>Caryophanaceae</taxon>
        <taxon>Sporosarcina</taxon>
    </lineage>
</organism>
<dbReference type="Gene3D" id="3.30.460.40">
    <property type="match status" value="1"/>
</dbReference>
<dbReference type="SUPFAM" id="SSF81301">
    <property type="entry name" value="Nucleotidyltransferase"/>
    <property type="match status" value="1"/>
</dbReference>
<gene>
    <name evidence="1" type="ORF">QT711_15150</name>
</gene>
<proteinExistence type="predicted"/>
<evidence type="ECO:0000313" key="2">
    <source>
        <dbReference type="Proteomes" id="UP001282284"/>
    </source>
</evidence>
<comment type="caution">
    <text evidence="1">The sequence shown here is derived from an EMBL/GenBank/DDBJ whole genome shotgun (WGS) entry which is preliminary data.</text>
</comment>
<dbReference type="Pfam" id="PF10706">
    <property type="entry name" value="Aminoglyc_resit"/>
    <property type="match status" value="1"/>
</dbReference>
<dbReference type="InterPro" id="IPR043519">
    <property type="entry name" value="NT_sf"/>
</dbReference>
<dbReference type="EMBL" id="JAUBDI010000018">
    <property type="protein sequence ID" value="MDW0114534.1"/>
    <property type="molecule type" value="Genomic_DNA"/>
</dbReference>
<accession>A0ABU4GC40</accession>
<evidence type="ECO:0000313" key="1">
    <source>
        <dbReference type="EMBL" id="MDW0114534.1"/>
    </source>
</evidence>
<name>A0ABU4GC40_9BACL</name>
<protein>
    <recommendedName>
        <fullName evidence="3">Aminoglycoside-2''-adenylyltransferase</fullName>
    </recommendedName>
</protein>
<sequence>MLSPFEKVANWMEAYDRPWGIAGGWAIDLFVGQVTREHSDIEIAILREDQHGLKRLLHDWSFKKVVKHQFVDWGPETLELPIHELHGTHQGYGDQLELLLNEVINDQWIFRRDPRISFPSSLLFLKSPQEIPFLHPVIVLLYKANNTREKDHADFLAVKDLIGKEDQEWLCDALKVHVPGHLWISELQGELV</sequence>
<keyword evidence="2" id="KW-1185">Reference proteome</keyword>
<dbReference type="RefSeq" id="WP_317945649.1">
    <property type="nucleotide sequence ID" value="NZ_JAUBDI010000018.1"/>
</dbReference>
<dbReference type="InterPro" id="IPR019646">
    <property type="entry name" value="Aminoglyc_AdlTrfase"/>
</dbReference>
<evidence type="ECO:0008006" key="3">
    <source>
        <dbReference type="Google" id="ProtNLM"/>
    </source>
</evidence>